<dbReference type="GO" id="GO:0043565">
    <property type="term" value="F:sequence-specific DNA binding"/>
    <property type="evidence" value="ECO:0007669"/>
    <property type="project" value="InterPro"/>
</dbReference>
<dbReference type="PROSITE" id="PS01124">
    <property type="entry name" value="HTH_ARAC_FAMILY_2"/>
    <property type="match status" value="1"/>
</dbReference>
<keyword evidence="2" id="KW-0238">DNA-binding</keyword>
<accession>A0A2V4AJB6</accession>
<dbReference type="Pfam" id="PF12833">
    <property type="entry name" value="HTH_18"/>
    <property type="match status" value="1"/>
</dbReference>
<dbReference type="GO" id="GO:0003700">
    <property type="term" value="F:DNA-binding transcription factor activity"/>
    <property type="evidence" value="ECO:0007669"/>
    <property type="project" value="InterPro"/>
</dbReference>
<reference evidence="5 6" key="1">
    <citation type="submission" date="2016-07" db="EMBL/GenBank/DDBJ databases">
        <title>Draft genome sequence of Prauserella muralis DSM 45305, isolated from a mould-covered wall in an indoor environment.</title>
        <authorList>
            <person name="Ruckert C."/>
            <person name="Albersmeier A."/>
            <person name="Jiang C.-L."/>
            <person name="Jiang Y."/>
            <person name="Kalinowski J."/>
            <person name="Schneider O."/>
            <person name="Winkler A."/>
            <person name="Zotchev S.B."/>
        </authorList>
    </citation>
    <scope>NUCLEOTIDE SEQUENCE [LARGE SCALE GENOMIC DNA]</scope>
    <source>
        <strain evidence="5 6">DSM 45305</strain>
    </source>
</reference>
<organism evidence="5 6">
    <name type="scientific">Prauserella muralis</name>
    <dbReference type="NCBI Taxonomy" id="588067"/>
    <lineage>
        <taxon>Bacteria</taxon>
        <taxon>Bacillati</taxon>
        <taxon>Actinomycetota</taxon>
        <taxon>Actinomycetes</taxon>
        <taxon>Pseudonocardiales</taxon>
        <taxon>Pseudonocardiaceae</taxon>
        <taxon>Prauserella</taxon>
    </lineage>
</organism>
<dbReference type="AlphaFoldDB" id="A0A2V4AJB6"/>
<protein>
    <recommendedName>
        <fullName evidence="4">HTH araC/xylS-type domain-containing protein</fullName>
    </recommendedName>
</protein>
<evidence type="ECO:0000256" key="2">
    <source>
        <dbReference type="ARBA" id="ARBA00023125"/>
    </source>
</evidence>
<gene>
    <name evidence="5" type="ORF">BAY60_31790</name>
</gene>
<dbReference type="PANTHER" id="PTHR46796:SF15">
    <property type="entry name" value="BLL1074 PROTEIN"/>
    <property type="match status" value="1"/>
</dbReference>
<evidence type="ECO:0000256" key="3">
    <source>
        <dbReference type="ARBA" id="ARBA00023163"/>
    </source>
</evidence>
<evidence type="ECO:0000256" key="1">
    <source>
        <dbReference type="ARBA" id="ARBA00023015"/>
    </source>
</evidence>
<dbReference type="Gene3D" id="1.10.10.60">
    <property type="entry name" value="Homeodomain-like"/>
    <property type="match status" value="1"/>
</dbReference>
<keyword evidence="6" id="KW-1185">Reference proteome</keyword>
<keyword evidence="1" id="KW-0805">Transcription regulation</keyword>
<dbReference type="EMBL" id="MASW01000007">
    <property type="protein sequence ID" value="PXY19721.1"/>
    <property type="molecule type" value="Genomic_DNA"/>
</dbReference>
<name>A0A2V4AJB6_9PSEU</name>
<dbReference type="SMART" id="SM00342">
    <property type="entry name" value="HTH_ARAC"/>
    <property type="match status" value="1"/>
</dbReference>
<evidence type="ECO:0000313" key="6">
    <source>
        <dbReference type="Proteomes" id="UP000249915"/>
    </source>
</evidence>
<dbReference type="Pfam" id="PF20240">
    <property type="entry name" value="DUF6597"/>
    <property type="match status" value="1"/>
</dbReference>
<feature type="domain" description="HTH araC/xylS-type" evidence="4">
    <location>
        <begin position="136"/>
        <end position="207"/>
    </location>
</feature>
<comment type="caution">
    <text evidence="5">The sequence shown here is derived from an EMBL/GenBank/DDBJ whole genome shotgun (WGS) entry which is preliminary data.</text>
</comment>
<dbReference type="InterPro" id="IPR046532">
    <property type="entry name" value="DUF6597"/>
</dbReference>
<dbReference type="InterPro" id="IPR050204">
    <property type="entry name" value="AraC_XylS_family_regulators"/>
</dbReference>
<dbReference type="Proteomes" id="UP000249915">
    <property type="component" value="Unassembled WGS sequence"/>
</dbReference>
<evidence type="ECO:0000313" key="5">
    <source>
        <dbReference type="EMBL" id="PXY19721.1"/>
    </source>
</evidence>
<proteinExistence type="predicted"/>
<sequence>MWRARIGASKPIVPDGCLDLMVAGDLVFVAGPDTRAWQASLASPEIHGIRFRPGRAPSALGVAADELTDRRVPLEQLWGRDGAAAAELLRERPAALAEVVARRLAPRPDPEVDALLARLGGGVPRVADALAGLPTSERQLRRRFTVAVGYGPATYLRVARLQRAIALAPRVTGLATLAAQAGYADQAHLTRDCRELTGATPRAYFPLGQAVRAG</sequence>
<keyword evidence="3" id="KW-0804">Transcription</keyword>
<dbReference type="PANTHER" id="PTHR46796">
    <property type="entry name" value="HTH-TYPE TRANSCRIPTIONAL ACTIVATOR RHAS-RELATED"/>
    <property type="match status" value="1"/>
</dbReference>
<dbReference type="InterPro" id="IPR018060">
    <property type="entry name" value="HTH_AraC"/>
</dbReference>
<evidence type="ECO:0000259" key="4">
    <source>
        <dbReference type="PROSITE" id="PS01124"/>
    </source>
</evidence>